<protein>
    <recommendedName>
        <fullName evidence="1">RNase H type-1 domain-containing protein</fullName>
    </recommendedName>
</protein>
<dbReference type="InterPro" id="IPR002156">
    <property type="entry name" value="RNaseH_domain"/>
</dbReference>
<sequence>PKSGCYIEEEAKVIWERVTTALSQDFLILNHLEKPMLPKPVVEEVWKKSGQGVVKINFNATANGVIDKNVQAEWAEVHALEESINFAMTKNWLKLVFESDCVSLVNQLNRTKANFSTMGHRIQEILKLLDPFSSVSFVWAPRCCNKAVDYLCN</sequence>
<dbReference type="InterPro" id="IPR036397">
    <property type="entry name" value="RNaseH_sf"/>
</dbReference>
<reference evidence="2 3" key="1">
    <citation type="journal article" date="2019" name="Genome Biol. Evol.">
        <title>Insights into the evolution of the New World diploid cottons (Gossypium, subgenus Houzingenia) based on genome sequencing.</title>
        <authorList>
            <person name="Grover C.E."/>
            <person name="Arick M.A. 2nd"/>
            <person name="Thrash A."/>
            <person name="Conover J.L."/>
            <person name="Sanders W.S."/>
            <person name="Peterson D.G."/>
            <person name="Frelichowski J.E."/>
            <person name="Scheffler J.A."/>
            <person name="Scheffler B.E."/>
            <person name="Wendel J.F."/>
        </authorList>
    </citation>
    <scope>NUCLEOTIDE SEQUENCE [LARGE SCALE GENOMIC DNA]</scope>
    <source>
        <strain evidence="2">4</strain>
        <tissue evidence="2">Leaf</tissue>
    </source>
</reference>
<dbReference type="GO" id="GO:0004523">
    <property type="term" value="F:RNA-DNA hybrid ribonuclease activity"/>
    <property type="evidence" value="ECO:0007669"/>
    <property type="project" value="InterPro"/>
</dbReference>
<evidence type="ECO:0000313" key="2">
    <source>
        <dbReference type="EMBL" id="MBA0707999.1"/>
    </source>
</evidence>
<dbReference type="EMBL" id="JABEZV010000003">
    <property type="protein sequence ID" value="MBA0707999.1"/>
    <property type="molecule type" value="Genomic_DNA"/>
</dbReference>
<organism evidence="2 3">
    <name type="scientific">Gossypium laxum</name>
    <dbReference type="NCBI Taxonomy" id="34288"/>
    <lineage>
        <taxon>Eukaryota</taxon>
        <taxon>Viridiplantae</taxon>
        <taxon>Streptophyta</taxon>
        <taxon>Embryophyta</taxon>
        <taxon>Tracheophyta</taxon>
        <taxon>Spermatophyta</taxon>
        <taxon>Magnoliopsida</taxon>
        <taxon>eudicotyledons</taxon>
        <taxon>Gunneridae</taxon>
        <taxon>Pentapetalae</taxon>
        <taxon>rosids</taxon>
        <taxon>malvids</taxon>
        <taxon>Malvales</taxon>
        <taxon>Malvaceae</taxon>
        <taxon>Malvoideae</taxon>
        <taxon>Gossypium</taxon>
    </lineage>
</organism>
<evidence type="ECO:0000313" key="3">
    <source>
        <dbReference type="Proteomes" id="UP000593574"/>
    </source>
</evidence>
<dbReference type="CDD" id="cd06222">
    <property type="entry name" value="RNase_H_like"/>
    <property type="match status" value="1"/>
</dbReference>
<dbReference type="PANTHER" id="PTHR47723">
    <property type="entry name" value="OS05G0353850 PROTEIN"/>
    <property type="match status" value="1"/>
</dbReference>
<dbReference type="InterPro" id="IPR012337">
    <property type="entry name" value="RNaseH-like_sf"/>
</dbReference>
<dbReference type="PANTHER" id="PTHR47723:SF21">
    <property type="entry name" value="POLYNUCLEOTIDYL TRANSFERASE, RIBONUCLEASE H-LIKE SUPERFAMILY PROTEIN"/>
    <property type="match status" value="1"/>
</dbReference>
<dbReference type="InterPro" id="IPR044730">
    <property type="entry name" value="RNase_H-like_dom_plant"/>
</dbReference>
<dbReference type="GO" id="GO:0003676">
    <property type="term" value="F:nucleic acid binding"/>
    <property type="evidence" value="ECO:0007669"/>
    <property type="project" value="InterPro"/>
</dbReference>
<name>A0A7J8Z9T1_9ROSI</name>
<feature type="domain" description="RNase H type-1" evidence="1">
    <location>
        <begin position="60"/>
        <end position="153"/>
    </location>
</feature>
<dbReference type="InterPro" id="IPR053151">
    <property type="entry name" value="RNase_H-like"/>
</dbReference>
<feature type="non-terminal residue" evidence="2">
    <location>
        <position position="153"/>
    </location>
</feature>
<dbReference type="Gene3D" id="3.30.420.10">
    <property type="entry name" value="Ribonuclease H-like superfamily/Ribonuclease H"/>
    <property type="match status" value="1"/>
</dbReference>
<accession>A0A7J8Z9T1</accession>
<dbReference type="Proteomes" id="UP000593574">
    <property type="component" value="Unassembled WGS sequence"/>
</dbReference>
<keyword evidence="3" id="KW-1185">Reference proteome</keyword>
<proteinExistence type="predicted"/>
<dbReference type="SUPFAM" id="SSF53098">
    <property type="entry name" value="Ribonuclease H-like"/>
    <property type="match status" value="1"/>
</dbReference>
<dbReference type="AlphaFoldDB" id="A0A7J8Z9T1"/>
<dbReference type="Pfam" id="PF13456">
    <property type="entry name" value="RVT_3"/>
    <property type="match status" value="1"/>
</dbReference>
<evidence type="ECO:0000259" key="1">
    <source>
        <dbReference type="Pfam" id="PF13456"/>
    </source>
</evidence>
<comment type="caution">
    <text evidence="2">The sequence shown here is derived from an EMBL/GenBank/DDBJ whole genome shotgun (WGS) entry which is preliminary data.</text>
</comment>
<gene>
    <name evidence="2" type="ORF">Golax_019995</name>
</gene>